<dbReference type="EMBL" id="FWEV01000094">
    <property type="protein sequence ID" value="SLM29488.1"/>
    <property type="molecule type" value="Genomic_DNA"/>
</dbReference>
<gene>
    <name evidence="2" type="ORF">MTBBW1_1830003</name>
</gene>
<organism evidence="2 3">
    <name type="scientific">Desulfamplus magnetovallimortis</name>
    <dbReference type="NCBI Taxonomy" id="1246637"/>
    <lineage>
        <taxon>Bacteria</taxon>
        <taxon>Pseudomonadati</taxon>
        <taxon>Thermodesulfobacteriota</taxon>
        <taxon>Desulfobacteria</taxon>
        <taxon>Desulfobacterales</taxon>
        <taxon>Desulfobacteraceae</taxon>
        <taxon>Desulfamplus</taxon>
    </lineage>
</organism>
<name>A0A1W1HAT4_9BACT</name>
<dbReference type="GO" id="GO:0008654">
    <property type="term" value="P:phospholipid biosynthetic process"/>
    <property type="evidence" value="ECO:0007669"/>
    <property type="project" value="InterPro"/>
</dbReference>
<keyword evidence="1" id="KW-1133">Transmembrane helix</keyword>
<dbReference type="PROSITE" id="PS51257">
    <property type="entry name" value="PROKAR_LIPOPROTEIN"/>
    <property type="match status" value="1"/>
</dbReference>
<protein>
    <submittedName>
        <fullName evidence="2">Putative CDP-alcohol phosphatidyltransferase family protein</fullName>
    </submittedName>
</protein>
<dbReference type="STRING" id="1246637.MTBBW1_1830003"/>
<dbReference type="InterPro" id="IPR000462">
    <property type="entry name" value="CDP-OH_P_trans"/>
</dbReference>
<feature type="transmembrane region" description="Helical" evidence="1">
    <location>
        <begin position="184"/>
        <end position="202"/>
    </location>
</feature>
<dbReference type="Pfam" id="PF01066">
    <property type="entry name" value="CDP-OH_P_transf"/>
    <property type="match status" value="1"/>
</dbReference>
<dbReference type="RefSeq" id="WP_080806461.1">
    <property type="nucleotide sequence ID" value="NZ_LT828553.1"/>
</dbReference>
<evidence type="ECO:0000256" key="1">
    <source>
        <dbReference type="SAM" id="Phobius"/>
    </source>
</evidence>
<dbReference type="InterPro" id="IPR043130">
    <property type="entry name" value="CDP-OH_PTrfase_TM_dom"/>
</dbReference>
<dbReference type="GO" id="GO:0016020">
    <property type="term" value="C:membrane"/>
    <property type="evidence" value="ECO:0007669"/>
    <property type="project" value="InterPro"/>
</dbReference>
<dbReference type="AlphaFoldDB" id="A0A1W1HAT4"/>
<proteinExistence type="predicted"/>
<reference evidence="2 3" key="1">
    <citation type="submission" date="2017-03" db="EMBL/GenBank/DDBJ databases">
        <authorList>
            <person name="Afonso C.L."/>
            <person name="Miller P.J."/>
            <person name="Scott M.A."/>
            <person name="Spackman E."/>
            <person name="Goraichik I."/>
            <person name="Dimitrov K.M."/>
            <person name="Suarez D.L."/>
            <person name="Swayne D.E."/>
        </authorList>
    </citation>
    <scope>NUCLEOTIDE SEQUENCE [LARGE SCALE GENOMIC DNA]</scope>
    <source>
        <strain evidence="2">PRJEB14757</strain>
    </source>
</reference>
<keyword evidence="3" id="KW-1185">Reference proteome</keyword>
<keyword evidence="2" id="KW-0808">Transferase</keyword>
<evidence type="ECO:0000313" key="3">
    <source>
        <dbReference type="Proteomes" id="UP000191931"/>
    </source>
</evidence>
<sequence length="227" mass="25511">MTRFFPVFKHVNIPNLVTSLAVVLALACQAIIMKGHIETALTLFMFVLLLNRIDGVLARKLNQVSPFGKELGSLSELLNFVITPIVLSWFMGFDGGYSLLFFSLFLLAGIWRLADFNLHGMVQKGGRSYFRGLCCTHAAALFVIVASLYTRFFEAESELSIHTGSLNVEPALSMNAGAFQIEPTWVFIPFYILTSLWMVSSFQYDKNGKFTLSFYLLTPISVFLMFL</sequence>
<accession>A0A1W1HAT4</accession>
<feature type="transmembrane region" description="Helical" evidence="1">
    <location>
        <begin position="209"/>
        <end position="226"/>
    </location>
</feature>
<keyword evidence="1" id="KW-0812">Transmembrane</keyword>
<dbReference type="Gene3D" id="1.20.120.1760">
    <property type="match status" value="1"/>
</dbReference>
<evidence type="ECO:0000313" key="2">
    <source>
        <dbReference type="EMBL" id="SLM29488.1"/>
    </source>
</evidence>
<dbReference type="GO" id="GO:0016780">
    <property type="term" value="F:phosphotransferase activity, for other substituted phosphate groups"/>
    <property type="evidence" value="ECO:0007669"/>
    <property type="project" value="InterPro"/>
</dbReference>
<dbReference type="Proteomes" id="UP000191931">
    <property type="component" value="Unassembled WGS sequence"/>
</dbReference>
<feature type="transmembrane region" description="Helical" evidence="1">
    <location>
        <begin position="128"/>
        <end position="149"/>
    </location>
</feature>
<dbReference type="OrthoDB" id="1034332at2"/>
<keyword evidence="1" id="KW-0472">Membrane</keyword>